<evidence type="ECO:0000313" key="2">
    <source>
        <dbReference type="WBParaSite" id="EEL_0000201601-mRNA-1"/>
    </source>
</evidence>
<sequence length="327" mass="38127">MALQTTPEEKTSKLTRFTFDARINIPTAMLRQEECRVPFIVAHGPRSIEFEFKINIADVRQEDPTLLVDCQSELRMQIPGLITIRFGASKDADNAAAAEILTNETQETDFEHTFIMRGVEPLLESLRNTITSAEYENGLIGFSILMTYQETEFMQFVEQKSRLRPLTYIEIQNYHINTKANRDFVVYSSDSYFMPYPKWMLYISTKYFHNLIDQNPTIHQATLNFPHDVIIHAISLALQNQFQQGFQKDIRKKCQTIELLCILEPINVDIAIENVAIELESSIFDEWKYIDLDDLVRILTLPKYWELEEMKVAARSVIIDLHNKQFQ</sequence>
<evidence type="ECO:0000313" key="1">
    <source>
        <dbReference type="Proteomes" id="UP000050640"/>
    </source>
</evidence>
<protein>
    <submittedName>
        <fullName evidence="2">BTB domain-containing protein</fullName>
    </submittedName>
</protein>
<dbReference type="WBParaSite" id="EEL_0000201601-mRNA-1">
    <property type="protein sequence ID" value="EEL_0000201601-mRNA-1"/>
    <property type="gene ID" value="EEL_0000201601"/>
</dbReference>
<reference evidence="2" key="1">
    <citation type="submission" date="2017-02" db="UniProtKB">
        <authorList>
            <consortium name="WormBaseParasite"/>
        </authorList>
    </citation>
    <scope>IDENTIFICATION</scope>
</reference>
<dbReference type="Proteomes" id="UP000050640">
    <property type="component" value="Unplaced"/>
</dbReference>
<proteinExistence type="predicted"/>
<organism evidence="1 2">
    <name type="scientific">Elaeophora elaphi</name>
    <dbReference type="NCBI Taxonomy" id="1147741"/>
    <lineage>
        <taxon>Eukaryota</taxon>
        <taxon>Metazoa</taxon>
        <taxon>Ecdysozoa</taxon>
        <taxon>Nematoda</taxon>
        <taxon>Chromadorea</taxon>
        <taxon>Rhabditida</taxon>
        <taxon>Spirurina</taxon>
        <taxon>Spiruromorpha</taxon>
        <taxon>Filarioidea</taxon>
        <taxon>Onchocercidae</taxon>
        <taxon>Elaeophora</taxon>
    </lineage>
</organism>
<keyword evidence="1" id="KW-1185">Reference proteome</keyword>
<name>A0A0R3RKK7_9BILA</name>
<accession>A0A0R3RKK7</accession>
<dbReference type="AlphaFoldDB" id="A0A0R3RKK7"/>